<dbReference type="Pfam" id="PF05638">
    <property type="entry name" value="T6SS_HCP"/>
    <property type="match status" value="1"/>
</dbReference>
<proteinExistence type="predicted"/>
<dbReference type="InterPro" id="IPR052947">
    <property type="entry name" value="T6SS_Hcp1_domain"/>
</dbReference>
<dbReference type="PANTHER" id="PTHR34319">
    <property type="entry name" value="MAJOR EXPORTED PROTEIN"/>
    <property type="match status" value="1"/>
</dbReference>
<dbReference type="InterPro" id="IPR036624">
    <property type="entry name" value="Hcp1-lik_sf"/>
</dbReference>
<dbReference type="PATRIC" id="fig|582.24.peg.7191"/>
<dbReference type="SUPFAM" id="SSF141452">
    <property type="entry name" value="Hcp1-like"/>
    <property type="match status" value="1"/>
</dbReference>
<accession>A0A0D8L354</accession>
<dbReference type="RefSeq" id="WP_045139434.1">
    <property type="nucleotide sequence ID" value="NZ_JAKMWJ010000017.1"/>
</dbReference>
<dbReference type="PANTHER" id="PTHR34319:SF7">
    <property type="entry name" value="HNH ENDONUCLEASE DOMAIN-CONTAINING PROTEIN"/>
    <property type="match status" value="1"/>
</dbReference>
<evidence type="ECO:0000313" key="1">
    <source>
        <dbReference type="EMBL" id="KJF75616.1"/>
    </source>
</evidence>
<reference evidence="1 2" key="1">
    <citation type="submission" date="2015-02" db="EMBL/GenBank/DDBJ databases">
        <title>Whole genome shotgun sequencing of cultured foodborne pathogen.</title>
        <authorList>
            <person name="Timme R."/>
            <person name="Allard M.W."/>
            <person name="Strain E."/>
            <person name="Evans P.S."/>
            <person name="Brown E."/>
        </authorList>
    </citation>
    <scope>NUCLEOTIDE SEQUENCE [LARGE SCALE GENOMIC DNA]</scope>
    <source>
        <strain evidence="1 2">GCSL-TSO-24</strain>
    </source>
</reference>
<dbReference type="Proteomes" id="UP000032582">
    <property type="component" value="Unassembled WGS sequence"/>
</dbReference>
<organism evidence="1 2">
    <name type="scientific">Morganella morganii</name>
    <name type="common">Proteus morganii</name>
    <dbReference type="NCBI Taxonomy" id="582"/>
    <lineage>
        <taxon>Bacteria</taxon>
        <taxon>Pseudomonadati</taxon>
        <taxon>Pseudomonadota</taxon>
        <taxon>Gammaproteobacteria</taxon>
        <taxon>Enterobacterales</taxon>
        <taxon>Morganellaceae</taxon>
        <taxon>Morganella</taxon>
    </lineage>
</organism>
<dbReference type="Gene3D" id="2.30.110.20">
    <property type="entry name" value="Hcp1-like"/>
    <property type="match status" value="1"/>
</dbReference>
<comment type="caution">
    <text evidence="1">The sequence shown here is derived from an EMBL/GenBank/DDBJ whole genome shotgun (WGS) entry which is preliminary data.</text>
</comment>
<protein>
    <submittedName>
        <fullName evidence="1">Hcp</fullName>
    </submittedName>
</protein>
<name>A0A0D8L354_MORMO</name>
<dbReference type="EMBL" id="JZSH01000611">
    <property type="protein sequence ID" value="KJF75616.1"/>
    <property type="molecule type" value="Genomic_DNA"/>
</dbReference>
<evidence type="ECO:0000313" key="2">
    <source>
        <dbReference type="Proteomes" id="UP000032582"/>
    </source>
</evidence>
<dbReference type="NCBIfam" id="TIGR03344">
    <property type="entry name" value="VI_effect_Hcp1"/>
    <property type="match status" value="1"/>
</dbReference>
<dbReference type="AlphaFoldDB" id="A0A0D8L354"/>
<gene>
    <name evidence="1" type="ORF">UA45_22640</name>
</gene>
<sequence length="158" mass="17632">MAHPIYLTLTGKNQGLISAGCSSVDSIGNRYQAGHENEILILNLNAGAFRAQNPAYKELIFTKPMDKAFPLLYSCVDNNEILEATFKCYRTSQHGQLEVYATYKLTGVSLVEVDDVHANLISEGSEDPYQRVKMRYVSISREHTKASTSTYSINSEMI</sequence>
<dbReference type="InterPro" id="IPR008514">
    <property type="entry name" value="T6SS_Hcp"/>
</dbReference>